<dbReference type="GO" id="GO:0022900">
    <property type="term" value="P:electron transport chain"/>
    <property type="evidence" value="ECO:0007669"/>
    <property type="project" value="InterPro"/>
</dbReference>
<dbReference type="PANTHER" id="PTHR43112">
    <property type="entry name" value="FERREDOXIN"/>
    <property type="match status" value="1"/>
</dbReference>
<dbReference type="InterPro" id="IPR001041">
    <property type="entry name" value="2Fe-2S_ferredoxin-type"/>
</dbReference>
<dbReference type="NCBIfam" id="TIGR02008">
    <property type="entry name" value="fdx_plant"/>
    <property type="match status" value="1"/>
</dbReference>
<comment type="caution">
    <text evidence="10">The sequence shown here is derived from an EMBL/GenBank/DDBJ whole genome shotgun (WGS) entry which is preliminary data.</text>
</comment>
<evidence type="ECO:0000256" key="5">
    <source>
        <dbReference type="ARBA" id="ARBA00022982"/>
    </source>
</evidence>
<dbReference type="PROSITE" id="PS51085">
    <property type="entry name" value="2FE2S_FER_2"/>
    <property type="match status" value="1"/>
</dbReference>
<dbReference type="GO" id="GO:0051537">
    <property type="term" value="F:2 iron, 2 sulfur cluster binding"/>
    <property type="evidence" value="ECO:0007669"/>
    <property type="project" value="UniProtKB-KW"/>
</dbReference>
<dbReference type="CDD" id="cd00207">
    <property type="entry name" value="fer2"/>
    <property type="match status" value="1"/>
</dbReference>
<dbReference type="GO" id="GO:0046872">
    <property type="term" value="F:metal ion binding"/>
    <property type="evidence" value="ECO:0007669"/>
    <property type="project" value="UniProtKB-KW"/>
</dbReference>
<dbReference type="InterPro" id="IPR010241">
    <property type="entry name" value="Fd_pln"/>
</dbReference>
<evidence type="ECO:0000259" key="9">
    <source>
        <dbReference type="PROSITE" id="PS51085"/>
    </source>
</evidence>
<evidence type="ECO:0000313" key="11">
    <source>
        <dbReference type="Proteomes" id="UP000252107"/>
    </source>
</evidence>
<keyword evidence="2" id="KW-0813">Transport</keyword>
<dbReference type="InterPro" id="IPR012675">
    <property type="entry name" value="Beta-grasp_dom_sf"/>
</dbReference>
<protein>
    <submittedName>
        <fullName evidence="10">Ferredoxin</fullName>
    </submittedName>
</protein>
<organism evidence="10 11">
    <name type="scientific">Nostoc minutum NIES-26</name>
    <dbReference type="NCBI Taxonomy" id="1844469"/>
    <lineage>
        <taxon>Bacteria</taxon>
        <taxon>Bacillati</taxon>
        <taxon>Cyanobacteriota</taxon>
        <taxon>Cyanophyceae</taxon>
        <taxon>Nostocales</taxon>
        <taxon>Nostocaceae</taxon>
        <taxon>Nostoc</taxon>
    </lineage>
</organism>
<keyword evidence="4" id="KW-0479">Metal-binding</keyword>
<comment type="similarity">
    <text evidence="1">Belongs to the 2Fe2S plant-type ferredoxin family.</text>
</comment>
<dbReference type="GO" id="GO:0009055">
    <property type="term" value="F:electron transfer activity"/>
    <property type="evidence" value="ECO:0007669"/>
    <property type="project" value="InterPro"/>
</dbReference>
<accession>A0A367Q0P9</accession>
<gene>
    <name evidence="10" type="ORF">A6770_34030</name>
</gene>
<reference evidence="10" key="1">
    <citation type="submission" date="2016-04" db="EMBL/GenBank/DDBJ databases">
        <authorList>
            <person name="Tabuchi Yagui T.R."/>
        </authorList>
    </citation>
    <scope>NUCLEOTIDE SEQUENCE [LARGE SCALE GENOMIC DNA]</scope>
    <source>
        <strain evidence="10">NIES-26</strain>
    </source>
</reference>
<dbReference type="AlphaFoldDB" id="A0A367Q0P9"/>
<dbReference type="Pfam" id="PF00111">
    <property type="entry name" value="Fer2"/>
    <property type="match status" value="1"/>
</dbReference>
<dbReference type="FunFam" id="3.10.20.30:FF:000014">
    <property type="entry name" value="Ferredoxin"/>
    <property type="match status" value="1"/>
</dbReference>
<keyword evidence="3" id="KW-0001">2Fe-2S</keyword>
<dbReference type="Gene3D" id="3.10.20.30">
    <property type="match status" value="1"/>
</dbReference>
<evidence type="ECO:0000256" key="4">
    <source>
        <dbReference type="ARBA" id="ARBA00022723"/>
    </source>
</evidence>
<keyword evidence="7" id="KW-0411">Iron-sulfur</keyword>
<keyword evidence="5" id="KW-0249">Electron transport</keyword>
<evidence type="ECO:0000256" key="6">
    <source>
        <dbReference type="ARBA" id="ARBA00023004"/>
    </source>
</evidence>
<feature type="domain" description="2Fe-2S ferredoxin-type" evidence="9">
    <location>
        <begin position="4"/>
        <end position="96"/>
    </location>
</feature>
<evidence type="ECO:0000256" key="3">
    <source>
        <dbReference type="ARBA" id="ARBA00022714"/>
    </source>
</evidence>
<evidence type="ECO:0000256" key="7">
    <source>
        <dbReference type="ARBA" id="ARBA00023014"/>
    </source>
</evidence>
<evidence type="ECO:0000313" key="10">
    <source>
        <dbReference type="EMBL" id="RCJ17380.1"/>
    </source>
</evidence>
<dbReference type="InterPro" id="IPR006058">
    <property type="entry name" value="2Fe2S_fd_BS"/>
</dbReference>
<sequence length="99" mass="10837">MATYKVRLFNEAEGIDETIEVPDDEYILDAAEEAGLDLPYSCRSGSCSSCNGILKKGTVDQSDQNFLDDDQIAAGNVLTCYAYATSDCEIETHREDALN</sequence>
<dbReference type="SUPFAM" id="SSF54292">
    <property type="entry name" value="2Fe-2S ferredoxin-like"/>
    <property type="match status" value="1"/>
</dbReference>
<dbReference type="PROSITE" id="PS00197">
    <property type="entry name" value="2FE2S_FER_1"/>
    <property type="match status" value="1"/>
</dbReference>
<evidence type="ECO:0000256" key="1">
    <source>
        <dbReference type="ARBA" id="ARBA00007874"/>
    </source>
</evidence>
<dbReference type="InterPro" id="IPR036010">
    <property type="entry name" value="2Fe-2S_ferredoxin-like_sf"/>
</dbReference>
<dbReference type="EMBL" id="LXQD01000357">
    <property type="protein sequence ID" value="RCJ17380.1"/>
    <property type="molecule type" value="Genomic_DNA"/>
</dbReference>
<evidence type="ECO:0000256" key="2">
    <source>
        <dbReference type="ARBA" id="ARBA00022448"/>
    </source>
</evidence>
<dbReference type="Proteomes" id="UP000252107">
    <property type="component" value="Unassembled WGS sequence"/>
</dbReference>
<evidence type="ECO:0000256" key="8">
    <source>
        <dbReference type="ARBA" id="ARBA00034078"/>
    </source>
</evidence>
<keyword evidence="11" id="KW-1185">Reference proteome</keyword>
<dbReference type="PANTHER" id="PTHR43112:SF3">
    <property type="entry name" value="FERREDOXIN-2, CHLOROPLASTIC"/>
    <property type="match status" value="1"/>
</dbReference>
<proteinExistence type="inferred from homology"/>
<name>A0A367Q0P9_9NOSO</name>
<comment type="cofactor">
    <cofactor evidence="8">
        <name>[2Fe-2S] cluster</name>
        <dbReference type="ChEBI" id="CHEBI:190135"/>
    </cofactor>
</comment>
<keyword evidence="6" id="KW-0408">Iron</keyword>